<protein>
    <submittedName>
        <fullName evidence="5">Major pollen allergen Bet v 1-D/H-like</fullName>
    </submittedName>
</protein>
<organism evidence="5 6">
    <name type="scientific">Tripterygium wilfordii</name>
    <name type="common">Thunder God vine</name>
    <dbReference type="NCBI Taxonomy" id="458696"/>
    <lineage>
        <taxon>Eukaryota</taxon>
        <taxon>Viridiplantae</taxon>
        <taxon>Streptophyta</taxon>
        <taxon>Embryophyta</taxon>
        <taxon>Tracheophyta</taxon>
        <taxon>Spermatophyta</taxon>
        <taxon>Magnoliopsida</taxon>
        <taxon>eudicotyledons</taxon>
        <taxon>Gunneridae</taxon>
        <taxon>Pentapetalae</taxon>
        <taxon>rosids</taxon>
        <taxon>fabids</taxon>
        <taxon>Celastrales</taxon>
        <taxon>Celastraceae</taxon>
        <taxon>Tripterygium</taxon>
    </lineage>
</organism>
<dbReference type="AlphaFoldDB" id="A0A7J7CX86"/>
<dbReference type="GO" id="GO:0005737">
    <property type="term" value="C:cytoplasm"/>
    <property type="evidence" value="ECO:0007669"/>
    <property type="project" value="TreeGrafter"/>
</dbReference>
<dbReference type="GO" id="GO:0005634">
    <property type="term" value="C:nucleus"/>
    <property type="evidence" value="ECO:0007669"/>
    <property type="project" value="TreeGrafter"/>
</dbReference>
<keyword evidence="2" id="KW-0611">Plant defense</keyword>
<dbReference type="GO" id="GO:0038023">
    <property type="term" value="F:signaling receptor activity"/>
    <property type="evidence" value="ECO:0007669"/>
    <property type="project" value="InterPro"/>
</dbReference>
<evidence type="ECO:0000313" key="6">
    <source>
        <dbReference type="Proteomes" id="UP000593562"/>
    </source>
</evidence>
<dbReference type="InterPro" id="IPR024949">
    <property type="entry name" value="Bet_v_I_allergen"/>
</dbReference>
<dbReference type="GO" id="GO:0010427">
    <property type="term" value="F:abscisic acid binding"/>
    <property type="evidence" value="ECO:0007669"/>
    <property type="project" value="InterPro"/>
</dbReference>
<evidence type="ECO:0000259" key="4">
    <source>
        <dbReference type="SMART" id="SM01037"/>
    </source>
</evidence>
<name>A0A7J7CX86_TRIWF</name>
<sequence>MAVGIIVDEHASSVSVERLWKAAIVDSHNLVPKLLPTIISSIDILEGGGGVGTIKLLNFAADVKGAKFIKDRVDVMDHEKHIFKHSIIEGGLIGDKMKSYAAEVSFKSSTSDEGGSLANLKIEYELLEDGGVPSEEEISNIKQVHMAMVKAHSSFSILSTNLSFQYYIMGVVTTQSENVLAIAPNRLFKAYADGANFFPKVIPSIKSVETLEGNGGAGTIQKFTFAGDDQQLTYVKHKIESLDEDTLTYNYSIIEGDILKGALQKLSSENKIVASPDGGSIWKTTATYHFDGDVVIPEDKLQEAKEKATAMFKAVEAYLLANPDAY</sequence>
<dbReference type="Pfam" id="PF00407">
    <property type="entry name" value="Bet_v_1"/>
    <property type="match status" value="2"/>
</dbReference>
<dbReference type="Gene3D" id="3.30.530.20">
    <property type="match status" value="2"/>
</dbReference>
<keyword evidence="6" id="KW-1185">Reference proteome</keyword>
<dbReference type="InterPro" id="IPR050279">
    <property type="entry name" value="Plant_def-hormone_signal"/>
</dbReference>
<dbReference type="GO" id="GO:0009738">
    <property type="term" value="P:abscisic acid-activated signaling pathway"/>
    <property type="evidence" value="ECO:0007669"/>
    <property type="project" value="InterPro"/>
</dbReference>
<dbReference type="CDD" id="cd07816">
    <property type="entry name" value="Bet_v1-like"/>
    <property type="match status" value="2"/>
</dbReference>
<proteinExistence type="inferred from homology"/>
<dbReference type="SMART" id="SM01037">
    <property type="entry name" value="Bet_v_1"/>
    <property type="match status" value="1"/>
</dbReference>
<dbReference type="PANTHER" id="PTHR31213">
    <property type="entry name" value="OS08G0374000 PROTEIN-RELATED"/>
    <property type="match status" value="1"/>
</dbReference>
<gene>
    <name evidence="5" type="ORF">HS088_TW13G01643</name>
</gene>
<dbReference type="PANTHER" id="PTHR31213:SF55">
    <property type="entry name" value="STRESS-INDUCED PROTEIN SAM22"/>
    <property type="match status" value="1"/>
</dbReference>
<feature type="domain" description="Bet v I/Major latex protein" evidence="4">
    <location>
        <begin position="169"/>
        <end position="322"/>
    </location>
</feature>
<dbReference type="InParanoid" id="A0A7J7CX86"/>
<dbReference type="InterPro" id="IPR000916">
    <property type="entry name" value="Bet_v_I/MLP"/>
</dbReference>
<dbReference type="Proteomes" id="UP000593562">
    <property type="component" value="Unassembled WGS sequence"/>
</dbReference>
<dbReference type="FunCoup" id="A0A7J7CX86">
    <property type="interactions" value="193"/>
</dbReference>
<comment type="similarity">
    <text evidence="1">Belongs to the BetVI family.</text>
</comment>
<dbReference type="EMBL" id="JAAARO010000013">
    <property type="protein sequence ID" value="KAF5738742.1"/>
    <property type="molecule type" value="Genomic_DNA"/>
</dbReference>
<dbReference type="GO" id="GO:0006952">
    <property type="term" value="P:defense response"/>
    <property type="evidence" value="ECO:0007669"/>
    <property type="project" value="UniProtKB-KW"/>
</dbReference>
<evidence type="ECO:0000313" key="5">
    <source>
        <dbReference type="EMBL" id="KAF5738742.1"/>
    </source>
</evidence>
<dbReference type="PRINTS" id="PR00634">
    <property type="entry name" value="BETALLERGEN"/>
</dbReference>
<reference evidence="5 6" key="1">
    <citation type="journal article" date="2020" name="Nat. Commun.">
        <title>Genome of Tripterygium wilfordii and identification of cytochrome P450 involved in triptolide biosynthesis.</title>
        <authorList>
            <person name="Tu L."/>
            <person name="Su P."/>
            <person name="Zhang Z."/>
            <person name="Gao L."/>
            <person name="Wang J."/>
            <person name="Hu T."/>
            <person name="Zhou J."/>
            <person name="Zhang Y."/>
            <person name="Zhao Y."/>
            <person name="Liu Y."/>
            <person name="Song Y."/>
            <person name="Tong Y."/>
            <person name="Lu Y."/>
            <person name="Yang J."/>
            <person name="Xu C."/>
            <person name="Jia M."/>
            <person name="Peters R.J."/>
            <person name="Huang L."/>
            <person name="Gao W."/>
        </authorList>
    </citation>
    <scope>NUCLEOTIDE SEQUENCE [LARGE SCALE GENOMIC DNA]</scope>
    <source>
        <strain evidence="6">cv. XIE 37</strain>
        <tissue evidence="5">Leaf</tissue>
    </source>
</reference>
<evidence type="ECO:0000256" key="3">
    <source>
        <dbReference type="ARBA" id="ARBA00023265"/>
    </source>
</evidence>
<evidence type="ECO:0000256" key="1">
    <source>
        <dbReference type="ARBA" id="ARBA00009744"/>
    </source>
</evidence>
<dbReference type="SUPFAM" id="SSF55961">
    <property type="entry name" value="Bet v1-like"/>
    <property type="match status" value="2"/>
</dbReference>
<dbReference type="InterPro" id="IPR023393">
    <property type="entry name" value="START-like_dom_sf"/>
</dbReference>
<accession>A0A7J7CX86</accession>
<comment type="caution">
    <text evidence="5">The sequence shown here is derived from an EMBL/GenBank/DDBJ whole genome shotgun (WGS) entry which is preliminary data.</text>
</comment>
<evidence type="ECO:0000256" key="2">
    <source>
        <dbReference type="ARBA" id="ARBA00022821"/>
    </source>
</evidence>
<keyword evidence="3" id="KW-0568">Pathogenesis-related protein</keyword>
<dbReference type="GO" id="GO:0004864">
    <property type="term" value="F:protein phosphatase inhibitor activity"/>
    <property type="evidence" value="ECO:0007669"/>
    <property type="project" value="InterPro"/>
</dbReference>
<dbReference type="FunFam" id="3.30.530.20:FF:000007">
    <property type="entry name" value="Major pollen allergen Bet v 1-A"/>
    <property type="match status" value="2"/>
</dbReference>